<dbReference type="KEGG" id="ptn:PTRA_a3004"/>
<proteinExistence type="predicted"/>
<dbReference type="OrthoDB" id="6291144at2"/>
<dbReference type="RefSeq" id="WP_058374110.1">
    <property type="nucleotide sequence ID" value="NZ_CP011034.1"/>
</dbReference>
<dbReference type="AlphaFoldDB" id="A0A0U2X5M7"/>
<gene>
    <name evidence="1" type="ORF">PTRA_a3004</name>
</gene>
<dbReference type="PATRIC" id="fig|1315283.4.peg.2621"/>
<organism evidence="1">
    <name type="scientific">Pseudoalteromonas translucida KMM 520</name>
    <dbReference type="NCBI Taxonomy" id="1315283"/>
    <lineage>
        <taxon>Bacteria</taxon>
        <taxon>Pseudomonadati</taxon>
        <taxon>Pseudomonadota</taxon>
        <taxon>Gammaproteobacteria</taxon>
        <taxon>Alteromonadales</taxon>
        <taxon>Pseudoalteromonadaceae</taxon>
        <taxon>Pseudoalteromonas</taxon>
    </lineage>
</organism>
<dbReference type="Proteomes" id="UP000065261">
    <property type="component" value="Chromosome I"/>
</dbReference>
<dbReference type="EMBL" id="CP011034">
    <property type="protein sequence ID" value="ALS34034.1"/>
    <property type="molecule type" value="Genomic_DNA"/>
</dbReference>
<evidence type="ECO:0000313" key="2">
    <source>
        <dbReference type="Proteomes" id="UP000065261"/>
    </source>
</evidence>
<name>A0A0U2X5M7_9GAMM</name>
<protein>
    <submittedName>
        <fullName evidence="1">Uncharacterized protein</fullName>
    </submittedName>
</protein>
<accession>A0A0U2X5M7</accession>
<evidence type="ECO:0000313" key="1">
    <source>
        <dbReference type="EMBL" id="ALS34034.1"/>
    </source>
</evidence>
<reference evidence="1 2" key="1">
    <citation type="submission" date="2015-03" db="EMBL/GenBank/DDBJ databases">
        <authorList>
            <person name="Murphy D."/>
        </authorList>
    </citation>
    <scope>NUCLEOTIDE SEQUENCE [LARGE SCALE GENOMIC DNA]</scope>
    <source>
        <strain evidence="1 2">KMM 520</strain>
    </source>
</reference>
<sequence>MAYSADELTEQLIKLECRSNFKIKNIAEYMLVNSKEAFYTHSEGGKGKIIIRPAFEVFSDDFTDIDGVVRTQGYFHSSEMTRFPTRIYKSAQPIHYGVAFKINSEQAAKDFIAKLTMIIGN</sequence>